<accession>A0A1Z4NC47</accession>
<protein>
    <submittedName>
        <fullName evidence="1">Uncharacterized protein</fullName>
    </submittedName>
</protein>
<sequence>MIDLTFSVLTVVVLYRSIDEFNRLLMPTFLVEVPQKLSNKNQEMIDGIF</sequence>
<keyword evidence="2" id="KW-1185">Reference proteome</keyword>
<dbReference type="Proteomes" id="UP000218785">
    <property type="component" value="Plasmid plasmid3"/>
</dbReference>
<dbReference type="KEGG" id="ttq:NIES37_73100"/>
<proteinExistence type="predicted"/>
<geneLocation type="plasmid" evidence="2">
    <name>Plasmid3 dna</name>
</geneLocation>
<evidence type="ECO:0000313" key="1">
    <source>
        <dbReference type="EMBL" id="BAZ03297.1"/>
    </source>
</evidence>
<keyword evidence="1" id="KW-0614">Plasmid</keyword>
<reference evidence="1 2" key="1">
    <citation type="submission" date="2017-06" db="EMBL/GenBank/DDBJ databases">
        <title>Genome sequencing of cyanobaciteial culture collection at National Institute for Environmental Studies (NIES).</title>
        <authorList>
            <person name="Hirose Y."/>
            <person name="Shimura Y."/>
            <person name="Fujisawa T."/>
            <person name="Nakamura Y."/>
            <person name="Kawachi M."/>
        </authorList>
    </citation>
    <scope>NUCLEOTIDE SEQUENCE [LARGE SCALE GENOMIC DNA]</scope>
    <source>
        <strain evidence="1 2">NIES-37</strain>
        <plasmid evidence="2">Plasmid3 dna</plasmid>
    </source>
</reference>
<name>A0A1Z4NC47_9CYAN</name>
<dbReference type="EMBL" id="AP018251">
    <property type="protein sequence ID" value="BAZ03297.1"/>
    <property type="molecule type" value="Genomic_DNA"/>
</dbReference>
<evidence type="ECO:0000313" key="2">
    <source>
        <dbReference type="Proteomes" id="UP000218785"/>
    </source>
</evidence>
<dbReference type="AlphaFoldDB" id="A0A1Z4NC47"/>
<gene>
    <name evidence="1" type="ORF">NIES37_73100</name>
</gene>
<organism evidence="1 2">
    <name type="scientific">Tolypothrix tenuis PCC 7101</name>
    <dbReference type="NCBI Taxonomy" id="231146"/>
    <lineage>
        <taxon>Bacteria</taxon>
        <taxon>Bacillati</taxon>
        <taxon>Cyanobacteriota</taxon>
        <taxon>Cyanophyceae</taxon>
        <taxon>Nostocales</taxon>
        <taxon>Tolypothrichaceae</taxon>
        <taxon>Tolypothrix</taxon>
    </lineage>
</organism>